<dbReference type="RefSeq" id="WP_069441032.1">
    <property type="nucleotide sequence ID" value="NZ_LPWF01000013.1"/>
</dbReference>
<protein>
    <submittedName>
        <fullName evidence="2">Uncharacterized protein</fullName>
    </submittedName>
</protein>
<organism evidence="2 3">
    <name type="scientific">Methyloceanibacter superfactus</name>
    <dbReference type="NCBI Taxonomy" id="1774969"/>
    <lineage>
        <taxon>Bacteria</taxon>
        <taxon>Pseudomonadati</taxon>
        <taxon>Pseudomonadota</taxon>
        <taxon>Alphaproteobacteria</taxon>
        <taxon>Hyphomicrobiales</taxon>
        <taxon>Hyphomicrobiaceae</taxon>
        <taxon>Methyloceanibacter</taxon>
    </lineage>
</organism>
<evidence type="ECO:0000313" key="2">
    <source>
        <dbReference type="EMBL" id="ODS00460.1"/>
    </source>
</evidence>
<evidence type="ECO:0000313" key="3">
    <source>
        <dbReference type="Proteomes" id="UP000094472"/>
    </source>
</evidence>
<accession>A0A1E3W400</accession>
<evidence type="ECO:0000256" key="1">
    <source>
        <dbReference type="SAM" id="MobiDB-lite"/>
    </source>
</evidence>
<dbReference type="STRING" id="1774969.AUC69_00950"/>
<reference evidence="2 3" key="1">
    <citation type="journal article" date="2016" name="Environ. Microbiol.">
        <title>New Methyloceanibacter diversity from North Sea sediments includes methanotroph containing solely the soluble methane monooxygenase.</title>
        <authorList>
            <person name="Vekeman B."/>
            <person name="Kerckhof F.M."/>
            <person name="Cremers G."/>
            <person name="de Vos P."/>
            <person name="Vandamme P."/>
            <person name="Boon N."/>
            <person name="Op den Camp H.J."/>
            <person name="Heylen K."/>
        </authorList>
    </citation>
    <scope>NUCLEOTIDE SEQUENCE [LARGE SCALE GENOMIC DNA]</scope>
    <source>
        <strain evidence="2 3">R-67175</strain>
    </source>
</reference>
<dbReference type="AlphaFoldDB" id="A0A1E3W400"/>
<comment type="caution">
    <text evidence="2">The sequence shown here is derived from an EMBL/GenBank/DDBJ whole genome shotgun (WGS) entry which is preliminary data.</text>
</comment>
<dbReference type="EMBL" id="LPWF01000013">
    <property type="protein sequence ID" value="ODS00460.1"/>
    <property type="molecule type" value="Genomic_DNA"/>
</dbReference>
<sequence>MAVTTQRTGRAKAKSRAGKTAAKRTVKPKNVPAAALADARYHKRVVKSAKTYSRKGEPAVAEDEDA</sequence>
<dbReference type="OrthoDB" id="9981683at2"/>
<feature type="region of interest" description="Disordered" evidence="1">
    <location>
        <begin position="1"/>
        <end position="29"/>
    </location>
</feature>
<feature type="compositionally biased region" description="Basic residues" evidence="1">
    <location>
        <begin position="9"/>
        <end position="27"/>
    </location>
</feature>
<keyword evidence="3" id="KW-1185">Reference proteome</keyword>
<name>A0A1E3W400_9HYPH</name>
<gene>
    <name evidence="2" type="ORF">AUC69_00950</name>
</gene>
<proteinExistence type="predicted"/>
<dbReference type="Proteomes" id="UP000094472">
    <property type="component" value="Unassembled WGS sequence"/>
</dbReference>